<dbReference type="GO" id="GO:0008270">
    <property type="term" value="F:zinc ion binding"/>
    <property type="evidence" value="ECO:0007669"/>
    <property type="project" value="UniProtKB-KW"/>
</dbReference>
<dbReference type="PANTHER" id="PTHR34482">
    <property type="entry name" value="DNA DAMAGE-INDUCIBLE PROTEIN 1-LIKE"/>
    <property type="match status" value="1"/>
</dbReference>
<reference evidence="4 5" key="1">
    <citation type="submission" date="2019-05" db="EMBL/GenBank/DDBJ databases">
        <title>Mikania micrantha, genome provides insights into the molecular mechanism of rapid growth.</title>
        <authorList>
            <person name="Liu B."/>
        </authorList>
    </citation>
    <scope>NUCLEOTIDE SEQUENCE [LARGE SCALE GENOMIC DNA]</scope>
    <source>
        <strain evidence="4">NLD-2019</strain>
        <tissue evidence="4">Leaf</tissue>
    </source>
</reference>
<dbReference type="PROSITE" id="PS50158">
    <property type="entry name" value="ZF_CCHC"/>
    <property type="match status" value="1"/>
</dbReference>
<evidence type="ECO:0000313" key="4">
    <source>
        <dbReference type="EMBL" id="KAD6795938.1"/>
    </source>
</evidence>
<keyword evidence="5" id="KW-1185">Reference proteome</keyword>
<gene>
    <name evidence="4" type="ORF">E3N88_06834</name>
</gene>
<keyword evidence="1" id="KW-0863">Zinc-finger</keyword>
<feature type="compositionally biased region" description="Basic residues" evidence="2">
    <location>
        <begin position="1"/>
        <end position="16"/>
    </location>
</feature>
<dbReference type="GO" id="GO:0004190">
    <property type="term" value="F:aspartic-type endopeptidase activity"/>
    <property type="evidence" value="ECO:0007669"/>
    <property type="project" value="InterPro"/>
</dbReference>
<keyword evidence="1" id="KW-0479">Metal-binding</keyword>
<dbReference type="OrthoDB" id="106784at2759"/>
<dbReference type="Pfam" id="PF03732">
    <property type="entry name" value="Retrotrans_gag"/>
    <property type="match status" value="1"/>
</dbReference>
<comment type="caution">
    <text evidence="4">The sequence shown here is derived from an EMBL/GenBank/DDBJ whole genome shotgun (WGS) entry which is preliminary data.</text>
</comment>
<dbReference type="InterPro" id="IPR001969">
    <property type="entry name" value="Aspartic_peptidase_AS"/>
</dbReference>
<feature type="compositionally biased region" description="Polar residues" evidence="2">
    <location>
        <begin position="17"/>
        <end position="26"/>
    </location>
</feature>
<evidence type="ECO:0000259" key="3">
    <source>
        <dbReference type="PROSITE" id="PS50158"/>
    </source>
</evidence>
<proteinExistence type="predicted"/>
<dbReference type="SMART" id="SM00343">
    <property type="entry name" value="ZnF_C2HC"/>
    <property type="match status" value="1"/>
</dbReference>
<feature type="domain" description="CCHC-type" evidence="3">
    <location>
        <begin position="366"/>
        <end position="381"/>
    </location>
</feature>
<feature type="compositionally biased region" description="Polar residues" evidence="2">
    <location>
        <begin position="277"/>
        <end position="290"/>
    </location>
</feature>
<dbReference type="InterPro" id="IPR001878">
    <property type="entry name" value="Znf_CCHC"/>
</dbReference>
<feature type="region of interest" description="Disordered" evidence="2">
    <location>
        <begin position="264"/>
        <end position="320"/>
    </location>
</feature>
<dbReference type="Pfam" id="PF00098">
    <property type="entry name" value="zf-CCHC"/>
    <property type="match status" value="1"/>
</dbReference>
<protein>
    <recommendedName>
        <fullName evidence="3">CCHC-type domain-containing protein</fullName>
    </recommendedName>
</protein>
<dbReference type="PANTHER" id="PTHR34482:SF56">
    <property type="entry name" value="RETROTRANSPOSON GAG DOMAIN, ASPARTIC PEPTIDASE DOMAIN PROTEIN-RELATED"/>
    <property type="match status" value="1"/>
</dbReference>
<dbReference type="Gene3D" id="4.10.60.10">
    <property type="entry name" value="Zinc finger, CCHC-type"/>
    <property type="match status" value="1"/>
</dbReference>
<evidence type="ECO:0000256" key="2">
    <source>
        <dbReference type="SAM" id="MobiDB-lite"/>
    </source>
</evidence>
<dbReference type="GO" id="GO:0003676">
    <property type="term" value="F:nucleic acid binding"/>
    <property type="evidence" value="ECO:0007669"/>
    <property type="project" value="InterPro"/>
</dbReference>
<evidence type="ECO:0000313" key="5">
    <source>
        <dbReference type="Proteomes" id="UP000326396"/>
    </source>
</evidence>
<feature type="region of interest" description="Disordered" evidence="2">
    <location>
        <begin position="1"/>
        <end position="30"/>
    </location>
</feature>
<dbReference type="InterPro" id="IPR036875">
    <property type="entry name" value="Znf_CCHC_sf"/>
</dbReference>
<keyword evidence="1" id="KW-0862">Zinc</keyword>
<organism evidence="4 5">
    <name type="scientific">Mikania micrantha</name>
    <name type="common">bitter vine</name>
    <dbReference type="NCBI Taxonomy" id="192012"/>
    <lineage>
        <taxon>Eukaryota</taxon>
        <taxon>Viridiplantae</taxon>
        <taxon>Streptophyta</taxon>
        <taxon>Embryophyta</taxon>
        <taxon>Tracheophyta</taxon>
        <taxon>Spermatophyta</taxon>
        <taxon>Magnoliopsida</taxon>
        <taxon>eudicotyledons</taxon>
        <taxon>Gunneridae</taxon>
        <taxon>Pentapetalae</taxon>
        <taxon>asterids</taxon>
        <taxon>campanulids</taxon>
        <taxon>Asterales</taxon>
        <taxon>Asteraceae</taxon>
        <taxon>Asteroideae</taxon>
        <taxon>Heliantheae alliance</taxon>
        <taxon>Eupatorieae</taxon>
        <taxon>Mikania</taxon>
    </lineage>
</organism>
<dbReference type="Proteomes" id="UP000326396">
    <property type="component" value="Linkage Group LG11"/>
</dbReference>
<dbReference type="SUPFAM" id="SSF57756">
    <property type="entry name" value="Retrovirus zinc finger-like domains"/>
    <property type="match status" value="1"/>
</dbReference>
<evidence type="ECO:0000256" key="1">
    <source>
        <dbReference type="PROSITE-ProRule" id="PRU00047"/>
    </source>
</evidence>
<dbReference type="PROSITE" id="PS00141">
    <property type="entry name" value="ASP_PROTEASE"/>
    <property type="match status" value="1"/>
</dbReference>
<feature type="compositionally biased region" description="Basic and acidic residues" evidence="2">
    <location>
        <begin position="264"/>
        <end position="276"/>
    </location>
</feature>
<accession>A0A5N6PPW3</accession>
<dbReference type="GO" id="GO:0006508">
    <property type="term" value="P:proteolysis"/>
    <property type="evidence" value="ECO:0007669"/>
    <property type="project" value="InterPro"/>
</dbReference>
<dbReference type="InterPro" id="IPR005162">
    <property type="entry name" value="Retrotrans_gag_dom"/>
</dbReference>
<feature type="compositionally biased region" description="Polar residues" evidence="2">
    <location>
        <begin position="298"/>
        <end position="320"/>
    </location>
</feature>
<dbReference type="AlphaFoldDB" id="A0A5N6PPW3"/>
<sequence length="555" mass="62836">MPPRRQPRRNTRHTNHSHANTDSNETPVDPNMVSAIHQAFEGLLPNFVAQTVEAVQNQNRTEGRGNTNRRIETNVNNMTEGIHVWIQRFQKQKPRSFTHATNPIEARNWIAHMEKIFEVLGVADQYKVRLATYKLEDDAQTWWEGFKQAKGGETYVATLSWADFRTIFYDKYFSTADQEAYKREYVVIRQGNDEPASEFITRFARLASIVGDAAGSATVQAEKCKWAVCDRIRKSIMFMKFKDLTEVADAMKTYEFERKEFLSRAGENKKRDRDGQRIQTSGQSSNVSNQQDRRVQLIRNNGNQSRPWQSRPQNPKPVTNQLQPYVAPVKAQPLNQFGNQNQALIPPCNTCGKHHRGICHRAGGNCFRCGQTGHMIRDCPQPDKKNNVGTSTSLNNRGRVFSLTATDAASAPGTVSGTLRIGDRDICVLFDTGATHSILARSTLVSGCVSHLRHKNSAPARKKHHRETTTNSIVRLSPLFNTFLRAPGSQHVTLTTILGFPVKTRHLRRSLLQRYPQKPKPPFSISTVCHPSLTTRGVETFRQPLMRLSFLTSVC</sequence>
<name>A0A5N6PPW3_9ASTR</name>
<dbReference type="Pfam" id="PF08284">
    <property type="entry name" value="RVP_2"/>
    <property type="match status" value="1"/>
</dbReference>
<dbReference type="EMBL" id="SZYD01000003">
    <property type="protein sequence ID" value="KAD6795938.1"/>
    <property type="molecule type" value="Genomic_DNA"/>
</dbReference>